<proteinExistence type="inferred from homology"/>
<evidence type="ECO:0000256" key="6">
    <source>
        <dbReference type="ARBA" id="ARBA00023026"/>
    </source>
</evidence>
<protein>
    <recommendedName>
        <fullName evidence="7">RxLR effector protein</fullName>
    </recommendedName>
</protein>
<evidence type="ECO:0000259" key="8">
    <source>
        <dbReference type="Pfam" id="PF22748"/>
    </source>
</evidence>
<comment type="similarity">
    <text evidence="3 7">Belongs to the RxLR effector family.</text>
</comment>
<dbReference type="InterPro" id="IPR031825">
    <property type="entry name" value="RXLR"/>
</dbReference>
<comment type="caution">
    <text evidence="9">The sequence shown here is derived from an EMBL/GenBank/DDBJ whole genome shotgun (WGS) entry which is preliminary data.</text>
</comment>
<comment type="subcellular location">
    <subcellularLocation>
        <location evidence="1">Host cell</location>
    </subcellularLocation>
    <subcellularLocation>
        <location evidence="2 7">Secreted</location>
    </subcellularLocation>
</comment>
<evidence type="ECO:0000256" key="7">
    <source>
        <dbReference type="RuleBase" id="RU367124"/>
    </source>
</evidence>
<keyword evidence="5 7" id="KW-0732">Signal</keyword>
<dbReference type="EMBL" id="NBNE01002232">
    <property type="protein sequence ID" value="OWZ11081.1"/>
    <property type="molecule type" value="Genomic_DNA"/>
</dbReference>
<keyword evidence="4 7" id="KW-0964">Secreted</keyword>
<evidence type="ECO:0000313" key="10">
    <source>
        <dbReference type="Proteomes" id="UP000198211"/>
    </source>
</evidence>
<name>A0A225VZZ6_9STRA</name>
<evidence type="ECO:0000256" key="3">
    <source>
        <dbReference type="ARBA" id="ARBA00010400"/>
    </source>
</evidence>
<dbReference type="AlphaFoldDB" id="A0A225VZZ6"/>
<dbReference type="Pfam" id="PF16810">
    <property type="entry name" value="RXLR"/>
    <property type="match status" value="1"/>
</dbReference>
<evidence type="ECO:0000256" key="1">
    <source>
        <dbReference type="ARBA" id="ARBA00004340"/>
    </source>
</evidence>
<dbReference type="OrthoDB" id="93161at2759"/>
<keyword evidence="10" id="KW-1185">Reference proteome</keyword>
<organism evidence="9 10">
    <name type="scientific">Phytophthora megakarya</name>
    <dbReference type="NCBI Taxonomy" id="4795"/>
    <lineage>
        <taxon>Eukaryota</taxon>
        <taxon>Sar</taxon>
        <taxon>Stramenopiles</taxon>
        <taxon>Oomycota</taxon>
        <taxon>Peronosporomycetes</taxon>
        <taxon>Peronosporales</taxon>
        <taxon>Peronosporaceae</taxon>
        <taxon>Phytophthora</taxon>
    </lineage>
</organism>
<keyword evidence="6" id="KW-0843">Virulence</keyword>
<evidence type="ECO:0000313" key="9">
    <source>
        <dbReference type="EMBL" id="OWZ11081.1"/>
    </source>
</evidence>
<dbReference type="Pfam" id="PF22748">
    <property type="entry name" value="PexRD54_WY"/>
    <property type="match status" value="1"/>
</dbReference>
<dbReference type="Proteomes" id="UP000198211">
    <property type="component" value="Unassembled WGS sequence"/>
</dbReference>
<comment type="domain">
    <text evidence="7">The RxLR-dEER motif acts to carry the protein into the host cell cytoplasm through binding to cell surface phosphatidylinositol-3-phosphate.</text>
</comment>
<evidence type="ECO:0000256" key="5">
    <source>
        <dbReference type="ARBA" id="ARBA00022729"/>
    </source>
</evidence>
<feature type="chain" id="PRO_5044977941" description="RxLR effector protein" evidence="7">
    <location>
        <begin position="21"/>
        <end position="222"/>
    </location>
</feature>
<dbReference type="InterPro" id="IPR054463">
    <property type="entry name" value="PexRD54_WY"/>
</dbReference>
<dbReference type="GO" id="GO:0043657">
    <property type="term" value="C:host cell"/>
    <property type="evidence" value="ECO:0007669"/>
    <property type="project" value="UniProtKB-SubCell"/>
</dbReference>
<feature type="signal peptide" evidence="7">
    <location>
        <begin position="1"/>
        <end position="20"/>
    </location>
</feature>
<evidence type="ECO:0000256" key="4">
    <source>
        <dbReference type="ARBA" id="ARBA00022525"/>
    </source>
</evidence>
<reference evidence="10" key="1">
    <citation type="submission" date="2017-03" db="EMBL/GenBank/DDBJ databases">
        <title>Phytopthora megakarya and P. palmivora, two closely related causual agents of cacao black pod achieved similar genome size and gene model numbers by different mechanisms.</title>
        <authorList>
            <person name="Ali S."/>
            <person name="Shao J."/>
            <person name="Larry D.J."/>
            <person name="Kronmiller B."/>
            <person name="Shen D."/>
            <person name="Strem M.D."/>
            <person name="Melnick R.L."/>
            <person name="Guiltinan M.J."/>
            <person name="Tyler B.M."/>
            <person name="Meinhardt L.W."/>
            <person name="Bailey B.A."/>
        </authorList>
    </citation>
    <scope>NUCLEOTIDE SEQUENCE [LARGE SCALE GENOMIC DNA]</scope>
    <source>
        <strain evidence="10">zdho120</strain>
    </source>
</reference>
<comment type="function">
    <text evidence="7">Effector that suppresses plant defense responses during pathogen infection.</text>
</comment>
<feature type="domain" description="RxLR effector PexRD54 WY" evidence="8">
    <location>
        <begin position="175"/>
        <end position="215"/>
    </location>
</feature>
<evidence type="ECO:0000256" key="2">
    <source>
        <dbReference type="ARBA" id="ARBA00004613"/>
    </source>
</evidence>
<dbReference type="GO" id="GO:0005576">
    <property type="term" value="C:extracellular region"/>
    <property type="evidence" value="ECO:0007669"/>
    <property type="project" value="UniProtKB-SubCell"/>
</dbReference>
<gene>
    <name evidence="9" type="ORF">PHMEG_00015955</name>
</gene>
<accession>A0A225VZZ6</accession>
<sequence length="222" mass="25128">MRLCFLVCLVFLVFVVLVGAETSPKATKKLQSSFSIRTIDIGSTATRLLRSNNDPDKGHSEERTGGSALEKLTNAFKPKGVPEKLEKWLKDEKAADTVFKRLNLHVNKRGQSLFDKPYFAAWVEYADALNAKMPEMSAISILTKRYGGDSLVNMIKAANMNPSTQSIASKLEMKQIQHWLTIKKDPAELFRLFKLDTDVKNIFETPEFTTWVKYVDDLSAKY</sequence>